<gene>
    <name evidence="8" type="primary">rmuC</name>
    <name evidence="8" type="ORF">GXN74_11600</name>
</gene>
<proteinExistence type="inferred from homology"/>
<comment type="caution">
    <text evidence="8">The sequence shown here is derived from an EMBL/GenBank/DDBJ whole genome shotgun (WGS) entry which is preliminary data.</text>
</comment>
<evidence type="ECO:0000313" key="8">
    <source>
        <dbReference type="EMBL" id="NDL68384.1"/>
    </source>
</evidence>
<dbReference type="PANTHER" id="PTHR30563:SF0">
    <property type="entry name" value="DNA RECOMBINATION PROTEIN RMUC"/>
    <property type="match status" value="1"/>
</dbReference>
<keyword evidence="7" id="KW-0812">Transmembrane</keyword>
<evidence type="ECO:0000256" key="5">
    <source>
        <dbReference type="SAM" id="Coils"/>
    </source>
</evidence>
<comment type="similarity">
    <text evidence="2">Belongs to the RmuC family.</text>
</comment>
<evidence type="ECO:0000256" key="3">
    <source>
        <dbReference type="ARBA" id="ARBA00023054"/>
    </source>
</evidence>
<dbReference type="EMBL" id="JAAEEH010000037">
    <property type="protein sequence ID" value="NDL68384.1"/>
    <property type="molecule type" value="Genomic_DNA"/>
</dbReference>
<comment type="function">
    <text evidence="1">Involved in DNA recombination.</text>
</comment>
<dbReference type="AlphaFoldDB" id="A0A7X5KNX0"/>
<feature type="compositionally biased region" description="Acidic residues" evidence="6">
    <location>
        <begin position="406"/>
        <end position="422"/>
    </location>
</feature>
<name>A0A7X5KNX0_9FIRM</name>
<evidence type="ECO:0000256" key="2">
    <source>
        <dbReference type="ARBA" id="ARBA00009840"/>
    </source>
</evidence>
<evidence type="ECO:0000256" key="1">
    <source>
        <dbReference type="ARBA" id="ARBA00003416"/>
    </source>
</evidence>
<evidence type="ECO:0000256" key="6">
    <source>
        <dbReference type="SAM" id="MobiDB-lite"/>
    </source>
</evidence>
<feature type="region of interest" description="Disordered" evidence="6">
    <location>
        <begin position="401"/>
        <end position="422"/>
    </location>
</feature>
<evidence type="ECO:0000256" key="7">
    <source>
        <dbReference type="SAM" id="Phobius"/>
    </source>
</evidence>
<keyword evidence="3 5" id="KW-0175">Coiled coil</keyword>
<organism evidence="8 9">
    <name type="scientific">Anaerotalea alkaliphila</name>
    <dbReference type="NCBI Taxonomy" id="2662126"/>
    <lineage>
        <taxon>Bacteria</taxon>
        <taxon>Bacillati</taxon>
        <taxon>Bacillota</taxon>
        <taxon>Clostridia</taxon>
        <taxon>Eubacteriales</taxon>
        <taxon>Anaerotalea</taxon>
    </lineage>
</organism>
<dbReference type="PANTHER" id="PTHR30563">
    <property type="entry name" value="DNA RECOMBINATION PROTEIN RMUC"/>
    <property type="match status" value="1"/>
</dbReference>
<dbReference type="Pfam" id="PF02646">
    <property type="entry name" value="RmuC"/>
    <property type="match status" value="1"/>
</dbReference>
<keyword evidence="7" id="KW-0472">Membrane</keyword>
<protein>
    <submittedName>
        <fullName evidence="8">DNA recombination protein RmuC</fullName>
    </submittedName>
</protein>
<keyword evidence="9" id="KW-1185">Reference proteome</keyword>
<reference evidence="8 9" key="1">
    <citation type="submission" date="2020-01" db="EMBL/GenBank/DDBJ databases">
        <title>Anaeroalcalibacter tamaniensis gen. nov., sp. nov., moderately halophilic strictly anaerobic fermenter bacterium from mud volcano of Taman peninsula.</title>
        <authorList>
            <person name="Frolova A."/>
            <person name="Merkel A.Y."/>
            <person name="Slobodkin A.I."/>
        </authorList>
    </citation>
    <scope>NUCLEOTIDE SEQUENCE [LARGE SCALE GENOMIC DNA]</scope>
    <source>
        <strain evidence="8 9">F-3ap</strain>
    </source>
</reference>
<keyword evidence="7" id="KW-1133">Transmembrane helix</keyword>
<accession>A0A7X5KNX0</accession>
<dbReference type="GO" id="GO:0006310">
    <property type="term" value="P:DNA recombination"/>
    <property type="evidence" value="ECO:0007669"/>
    <property type="project" value="UniProtKB-KW"/>
</dbReference>
<feature type="coiled-coil region" evidence="5">
    <location>
        <begin position="93"/>
        <end position="120"/>
    </location>
</feature>
<sequence length="422" mass="47929">MQWKHRHGSDGKGRLGMEHVFETAVVSLLLANLLAVVFLGSRNQGERILRDLHRLEGETREEFARNRQEMGSAFQGNREEIGEQLYRLIRGNEEQLEKIRETFERRLLALQEENGRKLEEMRSTVDEKLQSSVEKRFNESFKGISQRLDQVHQGLGEMQNLASGVGDLKKVLSNVKTRGTLGEVQLGNILEQFLAPDQYLVNAATREDTQERVEYAVKLPGGMDGRPLLLPIDSKFPVEDYQRLMDAYDRGETGPALEAILRQFEASVRKNARDILGKYIHPPTTTDFALMFVPTEGLYAEVLRRPGLFESLQRDLRITVVGPANLMAFLNSLQMGFRTLAIEKRSSEVWEVLGRVKTEFGAFGEILEKTKKKLQEAANVIDKAGTRSRAIQRKLKDVESLPMDGADAEELAPLYEVDEDDR</sequence>
<dbReference type="InterPro" id="IPR003798">
    <property type="entry name" value="DNA_recombination_RmuC"/>
</dbReference>
<keyword evidence="4" id="KW-0233">DNA recombination</keyword>
<evidence type="ECO:0000313" key="9">
    <source>
        <dbReference type="Proteomes" id="UP000461585"/>
    </source>
</evidence>
<feature type="transmembrane region" description="Helical" evidence="7">
    <location>
        <begin position="20"/>
        <end position="40"/>
    </location>
</feature>
<dbReference type="Proteomes" id="UP000461585">
    <property type="component" value="Unassembled WGS sequence"/>
</dbReference>
<evidence type="ECO:0000256" key="4">
    <source>
        <dbReference type="ARBA" id="ARBA00023172"/>
    </source>
</evidence>